<protein>
    <submittedName>
        <fullName evidence="6">Chemotaxis protein</fullName>
    </submittedName>
</protein>
<dbReference type="GO" id="GO:0016020">
    <property type="term" value="C:membrane"/>
    <property type="evidence" value="ECO:0007669"/>
    <property type="project" value="UniProtKB-SubCell"/>
</dbReference>
<dbReference type="PANTHER" id="PTHR32089">
    <property type="entry name" value="METHYL-ACCEPTING CHEMOTAXIS PROTEIN MCPB"/>
    <property type="match status" value="1"/>
</dbReference>
<name>A0A0Q2Y682_VIBFU</name>
<accession>A0A0Q2Y682</accession>
<dbReference type="NCBIfam" id="TIGR00229">
    <property type="entry name" value="sensory_box"/>
    <property type="match status" value="1"/>
</dbReference>
<sequence>MKNLLSMAATENKDYPENISFISTTQPSSHITYANEAFCDIAEYSLDDLLTQPHNMVRHPDMPKAAFEQLWHYLNQGHSWMGIVKNRCKGPRHYWVSAFVTPIKDAQGNIVEHQSVRSKPSKEQIARAEALYAKLNQGESVSVRRWPVMRLMQGAAWLGLLVSAGWMWQQHAWLPGSALLGIQLSVLLGLRHLHKRHAQLSQLAREAYSNPLMEKVYTGHCDECSPVELALMMRKAELRAVVARSSETSGQILKDAQRELGNTRDIEQALVQQLQETEQVATAVEELTHSINDIANSASAASQLTEIAQHDSLCGLARIRDTVVQVNALDSELADSQTILTTLAKHSQQVETILDVISAISEQTNLLALNAAIEAARAGESGRGFAVVADEVRQLAAKTSASTSEIHTMIAELQSLATQAVASMQRGSVLSSACKQAADSTGGVIQDIAAKLGQVTLESQQIAAAVEQQASATREITANAVNIKTLTQQNSDASSSSVQRTRHLVHNLEQLQRLIHQFERH</sequence>
<dbReference type="PANTHER" id="PTHR32089:SF112">
    <property type="entry name" value="LYSOZYME-LIKE PROTEIN-RELATED"/>
    <property type="match status" value="1"/>
</dbReference>
<dbReference type="Proteomes" id="UP000051221">
    <property type="component" value="Unassembled WGS sequence"/>
</dbReference>
<dbReference type="SMART" id="SM00283">
    <property type="entry name" value="MA"/>
    <property type="match status" value="1"/>
</dbReference>
<proteinExistence type="inferred from homology"/>
<dbReference type="FunCoup" id="A0A0Q2Y682">
    <property type="interactions" value="133"/>
</dbReference>
<dbReference type="SUPFAM" id="SSF58104">
    <property type="entry name" value="Methyl-accepting chemotaxis protein (MCP) signaling domain"/>
    <property type="match status" value="1"/>
</dbReference>
<feature type="domain" description="Methyl-accepting transducer" evidence="5">
    <location>
        <begin position="248"/>
        <end position="484"/>
    </location>
</feature>
<gene>
    <name evidence="6" type="ORF">AMR76_00900</name>
</gene>
<dbReference type="FunFam" id="1.10.287.950:FF:000001">
    <property type="entry name" value="Methyl-accepting chemotaxis sensory transducer"/>
    <property type="match status" value="1"/>
</dbReference>
<dbReference type="GO" id="GO:0006935">
    <property type="term" value="P:chemotaxis"/>
    <property type="evidence" value="ECO:0007669"/>
    <property type="project" value="InterPro"/>
</dbReference>
<comment type="subcellular location">
    <subcellularLocation>
        <location evidence="1">Membrane</location>
    </subcellularLocation>
</comment>
<comment type="similarity">
    <text evidence="3">Belongs to the methyl-accepting chemotaxis (MCP) protein family.</text>
</comment>
<dbReference type="InterPro" id="IPR004089">
    <property type="entry name" value="MCPsignal_dom"/>
</dbReference>
<dbReference type="Gene3D" id="3.30.450.20">
    <property type="entry name" value="PAS domain"/>
    <property type="match status" value="1"/>
</dbReference>
<evidence type="ECO:0000256" key="3">
    <source>
        <dbReference type="ARBA" id="ARBA00029447"/>
    </source>
</evidence>
<keyword evidence="7" id="KW-1185">Reference proteome</keyword>
<dbReference type="RefSeq" id="WP_055464982.1">
    <property type="nucleotide sequence ID" value="NZ_LKHS01000001.1"/>
</dbReference>
<dbReference type="InParanoid" id="A0A0Q2Y682"/>
<evidence type="ECO:0000256" key="2">
    <source>
        <dbReference type="ARBA" id="ARBA00023224"/>
    </source>
</evidence>
<dbReference type="PROSITE" id="PS50111">
    <property type="entry name" value="CHEMOTAXIS_TRANSDUC_2"/>
    <property type="match status" value="1"/>
</dbReference>
<dbReference type="Gene3D" id="1.10.287.950">
    <property type="entry name" value="Methyl-accepting chemotaxis protein"/>
    <property type="match status" value="1"/>
</dbReference>
<dbReference type="CDD" id="cd00130">
    <property type="entry name" value="PAS"/>
    <property type="match status" value="1"/>
</dbReference>
<evidence type="ECO:0000259" key="5">
    <source>
        <dbReference type="PROSITE" id="PS50111"/>
    </source>
</evidence>
<dbReference type="Pfam" id="PF00015">
    <property type="entry name" value="MCPsignal"/>
    <property type="match status" value="1"/>
</dbReference>
<dbReference type="GO" id="GO:0004888">
    <property type="term" value="F:transmembrane signaling receptor activity"/>
    <property type="evidence" value="ECO:0007669"/>
    <property type="project" value="InterPro"/>
</dbReference>
<dbReference type="EMBL" id="LKHS01000001">
    <property type="protein sequence ID" value="KQH87884.1"/>
    <property type="molecule type" value="Genomic_DNA"/>
</dbReference>
<dbReference type="PRINTS" id="PR00260">
    <property type="entry name" value="CHEMTRNSDUCR"/>
</dbReference>
<dbReference type="InterPro" id="IPR000014">
    <property type="entry name" value="PAS"/>
</dbReference>
<keyword evidence="2 4" id="KW-0807">Transducer</keyword>
<dbReference type="GO" id="GO:0007165">
    <property type="term" value="P:signal transduction"/>
    <property type="evidence" value="ECO:0007669"/>
    <property type="project" value="UniProtKB-KW"/>
</dbReference>
<evidence type="ECO:0000313" key="6">
    <source>
        <dbReference type="EMBL" id="KQH87884.1"/>
    </source>
</evidence>
<evidence type="ECO:0000256" key="1">
    <source>
        <dbReference type="ARBA" id="ARBA00004370"/>
    </source>
</evidence>
<dbReference type="CDD" id="cd11386">
    <property type="entry name" value="MCP_signal"/>
    <property type="match status" value="1"/>
</dbReference>
<dbReference type="InterPro" id="IPR013655">
    <property type="entry name" value="PAS_fold_3"/>
</dbReference>
<organism evidence="6 7">
    <name type="scientific">Vibrio furnissii</name>
    <dbReference type="NCBI Taxonomy" id="29494"/>
    <lineage>
        <taxon>Bacteria</taxon>
        <taxon>Pseudomonadati</taxon>
        <taxon>Pseudomonadota</taxon>
        <taxon>Gammaproteobacteria</taxon>
        <taxon>Vibrionales</taxon>
        <taxon>Vibrionaceae</taxon>
        <taxon>Vibrio</taxon>
    </lineage>
</organism>
<dbReference type="InterPro" id="IPR004090">
    <property type="entry name" value="Chemotax_Me-accpt_rcpt"/>
</dbReference>
<dbReference type="SUPFAM" id="SSF55785">
    <property type="entry name" value="PYP-like sensor domain (PAS domain)"/>
    <property type="match status" value="1"/>
</dbReference>
<evidence type="ECO:0000256" key="4">
    <source>
        <dbReference type="PROSITE-ProRule" id="PRU00284"/>
    </source>
</evidence>
<comment type="caution">
    <text evidence="6">The sequence shown here is derived from an EMBL/GenBank/DDBJ whole genome shotgun (WGS) entry which is preliminary data.</text>
</comment>
<reference evidence="6 7" key="1">
    <citation type="submission" date="2015-08" db="EMBL/GenBank/DDBJ databases">
        <title>Antibacterial properties of a collection of Vibrionaceae strains.</title>
        <authorList>
            <person name="Giubergia S."/>
        </authorList>
    </citation>
    <scope>NUCLEOTIDE SEQUENCE [LARGE SCALE GENOMIC DNA]</scope>
    <source>
        <strain evidence="6 7">S0821</strain>
    </source>
</reference>
<dbReference type="AlphaFoldDB" id="A0A0Q2Y682"/>
<dbReference type="Pfam" id="PF08447">
    <property type="entry name" value="PAS_3"/>
    <property type="match status" value="1"/>
</dbReference>
<dbReference type="InterPro" id="IPR035965">
    <property type="entry name" value="PAS-like_dom_sf"/>
</dbReference>
<evidence type="ECO:0000313" key="7">
    <source>
        <dbReference type="Proteomes" id="UP000051221"/>
    </source>
</evidence>